<dbReference type="InterPro" id="IPR036890">
    <property type="entry name" value="HATPase_C_sf"/>
</dbReference>
<keyword evidence="5" id="KW-0805">Transcription regulation</keyword>
<feature type="domain" description="PAS" evidence="11">
    <location>
        <begin position="1101"/>
        <end position="1149"/>
    </location>
</feature>
<reference evidence="13" key="1">
    <citation type="journal article" date="2015" name="Nat. Commun.">
        <title>Phytochrome diversity in green plants and the origin of canonical plant phytochromes.</title>
        <authorList>
            <person name="Li F.W."/>
            <person name="Melkonian M."/>
            <person name="Rothfels C.J."/>
            <person name="Villarreal J.C."/>
            <person name="Stevenson D.W."/>
            <person name="Graham S.W."/>
            <person name="Wong G.K."/>
            <person name="Pryer K.M."/>
            <person name="Mathews S."/>
        </authorList>
    </citation>
    <scope>NUCLEOTIDE SEQUENCE</scope>
    <source>
        <strain evidence="13">KEYW</strain>
    </source>
</reference>
<dbReference type="PROSITE" id="PS00245">
    <property type="entry name" value="PHYTOCHROME_1"/>
    <property type="match status" value="1"/>
</dbReference>
<dbReference type="Gene3D" id="3.30.450.20">
    <property type="entry name" value="PAS domain"/>
    <property type="match status" value="3"/>
</dbReference>
<dbReference type="NCBIfam" id="TIGR00229">
    <property type="entry name" value="sensory_box"/>
    <property type="match status" value="1"/>
</dbReference>
<keyword evidence="4" id="KW-0157">Chromophore</keyword>
<dbReference type="SMART" id="SM00091">
    <property type="entry name" value="PAS"/>
    <property type="match status" value="2"/>
</dbReference>
<dbReference type="InterPro" id="IPR003594">
    <property type="entry name" value="HATPase_dom"/>
</dbReference>
<evidence type="ECO:0000256" key="3">
    <source>
        <dbReference type="ARBA" id="ARBA00022606"/>
    </source>
</evidence>
<dbReference type="PROSITE" id="PS50113">
    <property type="entry name" value="PAC"/>
    <property type="match status" value="1"/>
</dbReference>
<dbReference type="Gene3D" id="3.30.450.40">
    <property type="match status" value="1"/>
</dbReference>
<evidence type="ECO:0000256" key="5">
    <source>
        <dbReference type="ARBA" id="ARBA00023015"/>
    </source>
</evidence>
<dbReference type="CDD" id="cd00130">
    <property type="entry name" value="PAS"/>
    <property type="match status" value="2"/>
</dbReference>
<dbReference type="Pfam" id="PF02518">
    <property type="entry name" value="HATPase_c"/>
    <property type="match status" value="1"/>
</dbReference>
<evidence type="ECO:0000259" key="9">
    <source>
        <dbReference type="PROSITE" id="PS50046"/>
    </source>
</evidence>
<feature type="non-terminal residue" evidence="13">
    <location>
        <position position="1"/>
    </location>
</feature>
<accession>A0A0K0NQX1</accession>
<evidence type="ECO:0000256" key="1">
    <source>
        <dbReference type="ARBA" id="ARBA00002479"/>
    </source>
</evidence>
<name>A0A0K0NQX1_9VIRI</name>
<proteinExistence type="evidence at transcript level"/>
<feature type="domain" description="PAS" evidence="11">
    <location>
        <begin position="966"/>
        <end position="1037"/>
    </location>
</feature>
<evidence type="ECO:0000256" key="8">
    <source>
        <dbReference type="SAM" id="MobiDB-lite"/>
    </source>
</evidence>
<sequence>MAASRSNNSDFVHHLAGSEFNHSAISHNDDRSSGRKAMSLLPDSSSDPNRTPSRNGSLRCMPLSNSNSSTHFGQNSLGMSSASATPTTTTSVGLEDVDHFDVTETSPNCHGVKGKSGHKVARVMQAFADAQLHEAFESSLRTGLNFDYTKSTTSNSYSVPVKSARSTISSSTSAGNYCGHINLSPFPYNDTDETSHETDLFSGDDEDESDSACIDAVGKEKRTKAFVSIIGNDKNSSHTEGMHITGSRRKSENAEVVDVMAYLQKMQRGSLVQSFGCLLAVDEKSFSLVAFSENASSMLIVNSATRKLSECQETTGDSKASSRIHGTAVPVPPAWFRNIFKRDTRVNQTSGHGEAMEILDREEMPNDEDKLTLPHLQEDTKRVNASGNARPRRWKDLISLPVALFATPFTRCHSVEIIKPKNTSEPTPHFGVRNQGRWRSILQKRRPRTSSLECRSLAATKQAEALKERMLKIEFGMDIRQILTNESATSLELASAAHDVSMMNPVLVESSNGRPFYAILHRNIESGLLLVDLEPVSHSDPVLSGAGALHSHKLAAKAIAHLQKLPPGNLVHLCKILVHQVRELTGYDRVMAYKFHADDHGEVIAEEVREDMEPYLGLHYPATDIPQAARFLFMKNRVRIIENCNSEPVTILHDESVLTQPISLTASTLRAVHGCHAQYMRNMGTDASLVFAVLINDTENPASAGMTPSRPETGKKLWGLVVCHHEKPRHIAFPLRLACEFLMQVFSLQVNGELEIAAQFKETEMLRTQTLLCELLLREAPLGIVSYSPNIKDLLKCDGAALLYGGQLYALGVTPSELHIRKIIEWLDTEHANSSGMSTDSLAEAGFPFAEELGGSICGMASARLLAGDFLFWFRSHVEKAVRWSGARNESAEKDDVKRMGPRTSFAAFLEVVKRRSEPWEDLEMDAAHSLQTILLSRLTSFNESDLSVMAAHRLEEREADAISQTESEMARLLDSASVPILALDHDGCISGWNSKIAELTGMATMDALGRSLVKELICQESVDVVGQALYLAFQGHETKKLEMQLRRWGPRIDGSDVVTLEVNAFSSHGADDQIVGVCLFGQDVTRKRAVERKFTKLQGDYTAIVRSQNSIIPPIFAIDDFGCVVEWNPAMEKVSRVSRQDAVGRILLGGLFSSASSLSHIPSCRVKADNMIKMQIILNKALSGSDTERYPVTFLDAQGNLVEALLTVHSRNGPEEGSAKVPAGVFCFLHIASVELQRALILQKAAEDAAETTSKAVAYIRQEMNGPIDGLDFFLESFKQSETSLHGSEEVLRNTISPMLAELLSTTGACQRQLKNVVGDMDIGSIQDGFVAFEFEPVDMMEVVRAVVSQGRANAPPTVEVLEGIAPESLPTLHDCGPVYGDAPRIQQVLSKLLTTAIKFVPLEGWVRFQVTSDSRSLFRHERFVNFEFRIIHVGHGVPISLLEEMSGKGAEKQKREEGISLNACRSILNSMGGRVGYSREEGRSTFIVHFCLPVRKK</sequence>
<feature type="domain" description="PAC" evidence="12">
    <location>
        <begin position="1040"/>
        <end position="1097"/>
    </location>
</feature>
<dbReference type="SUPFAM" id="SSF55785">
    <property type="entry name" value="PYP-like sensor domain (PAS domain)"/>
    <property type="match status" value="3"/>
</dbReference>
<dbReference type="InterPro" id="IPR000700">
    <property type="entry name" value="PAS-assoc_C"/>
</dbReference>
<keyword evidence="7" id="KW-0675">Receptor</keyword>
<dbReference type="InterPro" id="IPR013516">
    <property type="entry name" value="Phyto_chromo_BS"/>
</dbReference>
<dbReference type="Gene3D" id="3.30.565.10">
    <property type="entry name" value="Histidine kinase-like ATPase, C-terminal domain"/>
    <property type="match status" value="1"/>
</dbReference>
<evidence type="ECO:0000259" key="12">
    <source>
        <dbReference type="PROSITE" id="PS50113"/>
    </source>
</evidence>
<evidence type="ECO:0000259" key="10">
    <source>
        <dbReference type="PROSITE" id="PS50109"/>
    </source>
</evidence>
<feature type="region of interest" description="Disordered" evidence="8">
    <location>
        <begin position="22"/>
        <end position="89"/>
    </location>
</feature>
<dbReference type="InterPro" id="IPR013767">
    <property type="entry name" value="PAS_fold"/>
</dbReference>
<dbReference type="Pfam" id="PF00989">
    <property type="entry name" value="PAS"/>
    <property type="match status" value="2"/>
</dbReference>
<dbReference type="SMART" id="SM00387">
    <property type="entry name" value="HATPase_c"/>
    <property type="match status" value="1"/>
</dbReference>
<organism evidence="13">
    <name type="scientific">Gonatozygon kinahanii</name>
    <dbReference type="NCBI Taxonomy" id="227148"/>
    <lineage>
        <taxon>Eukaryota</taxon>
        <taxon>Viridiplantae</taxon>
        <taxon>Streptophyta</taxon>
        <taxon>Zygnematophyceae</taxon>
        <taxon>Zygnematophycidae</taxon>
        <taxon>Desmidiales</taxon>
        <taxon>Gonatozygaceae</taxon>
        <taxon>Gonatozygon</taxon>
    </lineage>
</organism>
<dbReference type="SMART" id="SM00065">
    <property type="entry name" value="GAF"/>
    <property type="match status" value="1"/>
</dbReference>
<evidence type="ECO:0000256" key="7">
    <source>
        <dbReference type="ARBA" id="ARBA00023170"/>
    </source>
</evidence>
<dbReference type="InterPro" id="IPR001294">
    <property type="entry name" value="Phytochrome"/>
</dbReference>
<feature type="compositionally biased region" description="Polar residues" evidence="8">
    <location>
        <begin position="42"/>
        <end position="56"/>
    </location>
</feature>
<keyword evidence="6" id="KW-0804">Transcription</keyword>
<dbReference type="GO" id="GO:0009584">
    <property type="term" value="P:detection of visible light"/>
    <property type="evidence" value="ECO:0007669"/>
    <property type="project" value="InterPro"/>
</dbReference>
<dbReference type="InterPro" id="IPR013654">
    <property type="entry name" value="PAS_2"/>
</dbReference>
<dbReference type="PANTHER" id="PTHR47876:SF3">
    <property type="entry name" value="PHYTOCHROME 1"/>
    <property type="match status" value="1"/>
</dbReference>
<keyword evidence="3" id="KW-0716">Sensory transduction</keyword>
<evidence type="ECO:0000256" key="2">
    <source>
        <dbReference type="ARBA" id="ARBA00022543"/>
    </source>
</evidence>
<evidence type="ECO:0000259" key="11">
    <source>
        <dbReference type="PROSITE" id="PS50112"/>
    </source>
</evidence>
<gene>
    <name evidence="13" type="primary">PHY2C-1</name>
</gene>
<dbReference type="Pfam" id="PF01590">
    <property type="entry name" value="GAF"/>
    <property type="match status" value="1"/>
</dbReference>
<feature type="domain" description="Histidine kinase" evidence="10">
    <location>
        <begin position="1260"/>
        <end position="1498"/>
    </location>
</feature>
<dbReference type="Pfam" id="PF00360">
    <property type="entry name" value="PHY"/>
    <property type="match status" value="1"/>
</dbReference>
<dbReference type="InterPro" id="IPR043150">
    <property type="entry name" value="Phytochrome_PHY_sf"/>
</dbReference>
<dbReference type="SUPFAM" id="SSF55874">
    <property type="entry name" value="ATPase domain of HSP90 chaperone/DNA topoisomerase II/histidine kinase"/>
    <property type="match status" value="1"/>
</dbReference>
<feature type="compositionally biased region" description="Polar residues" evidence="8">
    <location>
        <begin position="63"/>
        <end position="79"/>
    </location>
</feature>
<dbReference type="SUPFAM" id="SSF55781">
    <property type="entry name" value="GAF domain-like"/>
    <property type="match status" value="2"/>
</dbReference>
<evidence type="ECO:0000313" key="13">
    <source>
        <dbReference type="EMBL" id="AKN34511.1"/>
    </source>
</evidence>
<dbReference type="EMBL" id="KT071999">
    <property type="protein sequence ID" value="AKN34511.1"/>
    <property type="molecule type" value="mRNA"/>
</dbReference>
<dbReference type="InterPro" id="IPR003018">
    <property type="entry name" value="GAF"/>
</dbReference>
<dbReference type="Gene3D" id="3.30.450.270">
    <property type="match status" value="1"/>
</dbReference>
<dbReference type="InterPro" id="IPR013515">
    <property type="entry name" value="Phytochrome_cen-reg"/>
</dbReference>
<dbReference type="InterPro" id="IPR000014">
    <property type="entry name" value="PAS"/>
</dbReference>
<reference evidence="13" key="2">
    <citation type="submission" date="2015-06" db="EMBL/GenBank/DDBJ databases">
        <authorList>
            <person name="Hoefler B.C."/>
            <person name="Straight P.D."/>
        </authorList>
    </citation>
    <scope>NUCLEOTIDE SEQUENCE</scope>
    <source>
        <strain evidence="13">KEYW</strain>
    </source>
</reference>
<dbReference type="InterPro" id="IPR016132">
    <property type="entry name" value="Phyto_chromo_attachment"/>
</dbReference>
<evidence type="ECO:0000256" key="6">
    <source>
        <dbReference type="ARBA" id="ARBA00023163"/>
    </source>
</evidence>
<dbReference type="Pfam" id="PF08446">
    <property type="entry name" value="PAS_2"/>
    <property type="match status" value="2"/>
</dbReference>
<dbReference type="PROSITE" id="PS50109">
    <property type="entry name" value="HIS_KIN"/>
    <property type="match status" value="1"/>
</dbReference>
<dbReference type="PANTHER" id="PTHR47876">
    <property type="entry name" value="OS08G0260000 PROTEIN"/>
    <property type="match status" value="1"/>
</dbReference>
<dbReference type="InterPro" id="IPR029016">
    <property type="entry name" value="GAF-like_dom_sf"/>
</dbReference>
<comment type="function">
    <text evidence="1">Regulatory photoreceptor which exists in two forms that are reversibly interconvertible by light: the Pr form that absorbs maximally in the red region of the spectrum and the Pfr form that absorbs maximally in the far-red region. Photoconversion of Pr to Pfr induces an array of morphogenic responses, whereas reconversion of Pfr to Pr cancels the induction of those responses. Pfr controls the expression of a number of nuclear genes including those encoding the small subunit of ribulose-bisphosphate carboxylase, chlorophyll A/B binding protein, protochlorophyllide reductase, rRNA, etc. It also controls the expression of its own gene(s) in a negative feedback fashion.</text>
</comment>
<dbReference type="GO" id="GO:0006355">
    <property type="term" value="P:regulation of DNA-templated transcription"/>
    <property type="evidence" value="ECO:0007669"/>
    <property type="project" value="InterPro"/>
</dbReference>
<dbReference type="InterPro" id="IPR035965">
    <property type="entry name" value="PAS-like_dom_sf"/>
</dbReference>
<evidence type="ECO:0000256" key="4">
    <source>
        <dbReference type="ARBA" id="ARBA00022991"/>
    </source>
</evidence>
<dbReference type="PROSITE" id="PS50046">
    <property type="entry name" value="PHYTOCHROME_2"/>
    <property type="match status" value="1"/>
</dbReference>
<dbReference type="GO" id="GO:0009881">
    <property type="term" value="F:photoreceptor activity"/>
    <property type="evidence" value="ECO:0007669"/>
    <property type="project" value="UniProtKB-KW"/>
</dbReference>
<feature type="domain" description="Phytochrome chromophore attachment site" evidence="9">
    <location>
        <begin position="569"/>
        <end position="744"/>
    </location>
</feature>
<dbReference type="FunFam" id="3.30.450.270:FF:000001">
    <property type="entry name" value="Phytochrome"/>
    <property type="match status" value="1"/>
</dbReference>
<dbReference type="PRINTS" id="PR01033">
    <property type="entry name" value="PHYTOCHROME"/>
</dbReference>
<dbReference type="PROSITE" id="PS50112">
    <property type="entry name" value="PAS"/>
    <property type="match status" value="2"/>
</dbReference>
<feature type="compositionally biased region" description="Low complexity" evidence="8">
    <location>
        <begin position="80"/>
        <end position="89"/>
    </location>
</feature>
<protein>
    <submittedName>
        <fullName evidence="13">Phytochrome</fullName>
    </submittedName>
</protein>
<keyword evidence="2" id="KW-0600">Photoreceptor protein</keyword>
<dbReference type="InterPro" id="IPR005467">
    <property type="entry name" value="His_kinase_dom"/>
</dbReference>